<evidence type="ECO:0000259" key="4">
    <source>
        <dbReference type="PROSITE" id="PS51118"/>
    </source>
</evidence>
<dbReference type="PANTHER" id="PTHR33204:SF37">
    <property type="entry name" value="HTH-TYPE TRANSCRIPTIONAL REGULATOR YODB"/>
    <property type="match status" value="1"/>
</dbReference>
<name>A0ABY5BR27_9LACO</name>
<evidence type="ECO:0000256" key="3">
    <source>
        <dbReference type="ARBA" id="ARBA00023163"/>
    </source>
</evidence>
<keyword evidence="2" id="KW-0238">DNA-binding</keyword>
<organism evidence="5 6">
    <name type="scientific">Fructilactobacillus hinvesii</name>
    <dbReference type="NCBI Taxonomy" id="2940300"/>
    <lineage>
        <taxon>Bacteria</taxon>
        <taxon>Bacillati</taxon>
        <taxon>Bacillota</taxon>
        <taxon>Bacilli</taxon>
        <taxon>Lactobacillales</taxon>
        <taxon>Lactobacillaceae</taxon>
        <taxon>Fructilactobacillus</taxon>
    </lineage>
</organism>
<dbReference type="PROSITE" id="PS51118">
    <property type="entry name" value="HTH_HXLR"/>
    <property type="match status" value="1"/>
</dbReference>
<keyword evidence="3" id="KW-0804">Transcription</keyword>
<sequence>MGKKRMRDEKCLCASFQAAFQILGRKWNGMIIQSLLVSGPLRFGELALKIPDCSDRVLTARLKDLQEDEIVARKTSSDSALIFYDLTQKGQDLRPVMEATHAWADKWCHGDDEA</sequence>
<evidence type="ECO:0000256" key="2">
    <source>
        <dbReference type="ARBA" id="ARBA00023125"/>
    </source>
</evidence>
<dbReference type="RefSeq" id="WP_252796873.1">
    <property type="nucleotide sequence ID" value="NZ_CP097118.1"/>
</dbReference>
<accession>A0ABY5BR27</accession>
<dbReference type="InterPro" id="IPR036388">
    <property type="entry name" value="WH-like_DNA-bd_sf"/>
</dbReference>
<keyword evidence="6" id="KW-1185">Reference proteome</keyword>
<reference evidence="5" key="1">
    <citation type="submission" date="2022-05" db="EMBL/GenBank/DDBJ databases">
        <authorList>
            <person name="Oliphant S.A."/>
            <person name="Watson-Haigh N.S."/>
            <person name="Sumby K.M."/>
            <person name="Gardner J.M."/>
            <person name="Jiranek V."/>
        </authorList>
    </citation>
    <scope>NUCLEOTIDE SEQUENCE</scope>
    <source>
        <strain evidence="5">KI11_C11</strain>
    </source>
</reference>
<feature type="domain" description="HTH hxlR-type" evidence="4">
    <location>
        <begin position="13"/>
        <end position="112"/>
    </location>
</feature>
<dbReference type="EMBL" id="CP097118">
    <property type="protein sequence ID" value="USS87579.1"/>
    <property type="molecule type" value="Genomic_DNA"/>
</dbReference>
<evidence type="ECO:0000256" key="1">
    <source>
        <dbReference type="ARBA" id="ARBA00023015"/>
    </source>
</evidence>
<dbReference type="SUPFAM" id="SSF46785">
    <property type="entry name" value="Winged helix' DNA-binding domain"/>
    <property type="match status" value="1"/>
</dbReference>
<dbReference type="Proteomes" id="UP001057025">
    <property type="component" value="Chromosome"/>
</dbReference>
<keyword evidence="1" id="KW-0805">Transcription regulation</keyword>
<evidence type="ECO:0000313" key="6">
    <source>
        <dbReference type="Proteomes" id="UP001057025"/>
    </source>
</evidence>
<proteinExistence type="predicted"/>
<dbReference type="InterPro" id="IPR036390">
    <property type="entry name" value="WH_DNA-bd_sf"/>
</dbReference>
<dbReference type="PANTHER" id="PTHR33204">
    <property type="entry name" value="TRANSCRIPTIONAL REGULATOR, MARR FAMILY"/>
    <property type="match status" value="1"/>
</dbReference>
<dbReference type="Pfam" id="PF01638">
    <property type="entry name" value="HxlR"/>
    <property type="match status" value="1"/>
</dbReference>
<protein>
    <submittedName>
        <fullName evidence="5">Helix-turn-helix transcriptional regulator</fullName>
    </submittedName>
</protein>
<evidence type="ECO:0000313" key="5">
    <source>
        <dbReference type="EMBL" id="USS87579.1"/>
    </source>
</evidence>
<gene>
    <name evidence="5" type="ORF">M3M39_05515</name>
</gene>
<dbReference type="InterPro" id="IPR002577">
    <property type="entry name" value="HTH_HxlR"/>
</dbReference>
<dbReference type="Gene3D" id="1.10.10.10">
    <property type="entry name" value="Winged helix-like DNA-binding domain superfamily/Winged helix DNA-binding domain"/>
    <property type="match status" value="1"/>
</dbReference>